<dbReference type="STRING" id="46731.A0A3M6U0D0"/>
<evidence type="ECO:0000256" key="5">
    <source>
        <dbReference type="ARBA" id="ARBA00012759"/>
    </source>
</evidence>
<keyword evidence="7" id="KW-0597">Phosphoprotein</keyword>
<keyword evidence="9" id="KW-0479">Metal-binding</keyword>
<dbReference type="GO" id="GO:0046872">
    <property type="term" value="F:metal ion binding"/>
    <property type="evidence" value="ECO:0007669"/>
    <property type="project" value="UniProtKB-KW"/>
</dbReference>
<dbReference type="PANTHER" id="PTHR11830">
    <property type="entry name" value="40S RIBOSOMAL PROTEIN S3A"/>
    <property type="match status" value="1"/>
</dbReference>
<evidence type="ECO:0000256" key="10">
    <source>
        <dbReference type="ARBA" id="ARBA00022786"/>
    </source>
</evidence>
<evidence type="ECO:0000256" key="8">
    <source>
        <dbReference type="ARBA" id="ARBA00022670"/>
    </source>
</evidence>
<dbReference type="InterPro" id="IPR028889">
    <property type="entry name" value="USP"/>
</dbReference>
<evidence type="ECO:0000256" key="13">
    <source>
        <dbReference type="ARBA" id="ARBA00022833"/>
    </source>
</evidence>
<dbReference type="SUPFAM" id="SSF74924">
    <property type="entry name" value="Cap-Gly domain"/>
    <property type="match status" value="1"/>
</dbReference>
<feature type="region of interest" description="Disordered" evidence="14">
    <location>
        <begin position="1"/>
        <end position="32"/>
    </location>
</feature>
<dbReference type="GO" id="GO:0016579">
    <property type="term" value="P:protein deubiquitination"/>
    <property type="evidence" value="ECO:0007669"/>
    <property type="project" value="InterPro"/>
</dbReference>
<evidence type="ECO:0000256" key="11">
    <source>
        <dbReference type="ARBA" id="ARBA00022801"/>
    </source>
</evidence>
<organism evidence="16 17">
    <name type="scientific">Pocillopora damicornis</name>
    <name type="common">Cauliflower coral</name>
    <name type="synonym">Millepora damicornis</name>
    <dbReference type="NCBI Taxonomy" id="46731"/>
    <lineage>
        <taxon>Eukaryota</taxon>
        <taxon>Metazoa</taxon>
        <taxon>Cnidaria</taxon>
        <taxon>Anthozoa</taxon>
        <taxon>Hexacorallia</taxon>
        <taxon>Scleractinia</taxon>
        <taxon>Astrocoeniina</taxon>
        <taxon>Pocilloporidae</taxon>
        <taxon>Pocillopora</taxon>
    </lineage>
</organism>
<dbReference type="EC" id="3.4.19.12" evidence="5"/>
<dbReference type="Pfam" id="PF00443">
    <property type="entry name" value="UCH"/>
    <property type="match status" value="1"/>
</dbReference>
<dbReference type="Gene3D" id="3.90.70.10">
    <property type="entry name" value="Cysteine proteinases"/>
    <property type="match status" value="1"/>
</dbReference>
<evidence type="ECO:0000313" key="17">
    <source>
        <dbReference type="Proteomes" id="UP000275408"/>
    </source>
</evidence>
<comment type="caution">
    <text evidence="16">The sequence shown here is derived from an EMBL/GenBank/DDBJ whole genome shotgun (WGS) entry which is preliminary data.</text>
</comment>
<dbReference type="SMART" id="SM01052">
    <property type="entry name" value="CAP_GLY"/>
    <property type="match status" value="1"/>
</dbReference>
<evidence type="ECO:0000256" key="7">
    <source>
        <dbReference type="ARBA" id="ARBA00022553"/>
    </source>
</evidence>
<dbReference type="Proteomes" id="UP000275408">
    <property type="component" value="Unassembled WGS sequence"/>
</dbReference>
<dbReference type="Gene3D" id="2.30.30.190">
    <property type="entry name" value="CAP Gly-rich-like domain"/>
    <property type="match status" value="1"/>
</dbReference>
<keyword evidence="11" id="KW-0378">Hydrolase</keyword>
<dbReference type="OrthoDB" id="6287070at2759"/>
<evidence type="ECO:0000256" key="1">
    <source>
        <dbReference type="ARBA" id="ARBA00000707"/>
    </source>
</evidence>
<dbReference type="InterPro" id="IPR038765">
    <property type="entry name" value="Papain-like_cys_pep_sf"/>
</dbReference>
<dbReference type="InterPro" id="IPR000938">
    <property type="entry name" value="CAP-Gly_domain"/>
</dbReference>
<sequence>ESKERVQPASHLTSHQSPTSEDEVKQFEQGINRTNGSVVTAKFVSERKTSEIAEAMEVEMEREMTSKDTSEEPYAHSHAPTLPRADLAVDKGTGGNGIMSVDNHYGLEVGSMVEVPMADGVPRYGVIRWMGSMPQVKEKLVAGLELEVKESACSDGTFNKERYFTCPAGRGFFVLLEHCRPDSRFANSPITDVSLNAEKDFGSEPSPEIPGVTMPPKTLEDNHRGQMRGLQGHHNSCYLDATLFSMFAFTSVFDTLLHRVKKDDDLEEYDKVQSVLRNLIVNPLRVKGFVRADRLLTLRQLLDQLSSTAGLINEEKDPEEFLNSLLQQVLKADPFLHLKPRDVQEKKGEGAFLYQIITDKDESVKIAQVQTMLEQSFISADLILSEVPSCLILQMPRFGNRYKMYDMILPNLELDVTHIVENVPRECTMCGSDVAQYECKKCYQKGLLKDGPGIASYCKGCHEKVHGHRNRQDHNPKPILLPRVYGYYSDQKKTGERQITFLKQKMDLFAVVCIETSHYVAFVKCGMDENAPWCFFDSMADRKGERNGYNIPAVTPCPEALEWLSKTPEEIIAAKERGEMPEKVRRLLGDGYLCMYQNLDMTMYK</sequence>
<keyword evidence="13" id="KW-0862">Zinc</keyword>
<evidence type="ECO:0000256" key="2">
    <source>
        <dbReference type="ARBA" id="ARBA00004300"/>
    </source>
</evidence>
<accession>A0A3M6U0D0</accession>
<protein>
    <recommendedName>
        <fullName evidence="5">ubiquitinyl hydrolase 1</fullName>
        <ecNumber evidence="5">3.4.19.12</ecNumber>
    </recommendedName>
</protein>
<dbReference type="GO" id="GO:0005813">
    <property type="term" value="C:centrosome"/>
    <property type="evidence" value="ECO:0007669"/>
    <property type="project" value="UniProtKB-SubCell"/>
</dbReference>
<keyword evidence="6" id="KW-0963">Cytoplasm</keyword>
<evidence type="ECO:0000259" key="15">
    <source>
        <dbReference type="PROSITE" id="PS50235"/>
    </source>
</evidence>
<comment type="subcellular location">
    <subcellularLocation>
        <location evidence="2">Cytoplasm</location>
        <location evidence="2">Cytoskeleton</location>
        <location evidence="2">Microtubule organizing center</location>
        <location evidence="2">Centrosome</location>
    </subcellularLocation>
    <subcellularLocation>
        <location evidence="3">Cytoplasm</location>
        <location evidence="3">Perinuclear region</location>
    </subcellularLocation>
</comment>
<comment type="similarity">
    <text evidence="4">Belongs to the peptidase C19 family.</text>
</comment>
<reference evidence="16 17" key="1">
    <citation type="journal article" date="2018" name="Sci. Rep.">
        <title>Comparative analysis of the Pocillopora damicornis genome highlights role of immune system in coral evolution.</title>
        <authorList>
            <person name="Cunning R."/>
            <person name="Bay R.A."/>
            <person name="Gillette P."/>
            <person name="Baker A.C."/>
            <person name="Traylor-Knowles N."/>
        </authorList>
    </citation>
    <scope>NUCLEOTIDE SEQUENCE [LARGE SCALE GENOMIC DNA]</scope>
    <source>
        <strain evidence="16">RSMAS</strain>
        <tissue evidence="16">Whole animal</tissue>
    </source>
</reference>
<keyword evidence="8" id="KW-0645">Protease</keyword>
<evidence type="ECO:0000256" key="6">
    <source>
        <dbReference type="ARBA" id="ARBA00022490"/>
    </source>
</evidence>
<dbReference type="EMBL" id="RCHS01002486">
    <property type="protein sequence ID" value="RMX47123.1"/>
    <property type="molecule type" value="Genomic_DNA"/>
</dbReference>
<dbReference type="FunFam" id="3.90.70.10:FF:000009">
    <property type="entry name" value="Putative ubiquitin carboxyl-terminal hydrolase CYLD"/>
    <property type="match status" value="1"/>
</dbReference>
<evidence type="ECO:0000256" key="12">
    <source>
        <dbReference type="ARBA" id="ARBA00022807"/>
    </source>
</evidence>
<feature type="domain" description="USP" evidence="15">
    <location>
        <begin position="228"/>
        <end position="566"/>
    </location>
</feature>
<keyword evidence="12" id="KW-0788">Thiol protease</keyword>
<evidence type="ECO:0000256" key="3">
    <source>
        <dbReference type="ARBA" id="ARBA00004556"/>
    </source>
</evidence>
<feature type="compositionally biased region" description="Polar residues" evidence="14">
    <location>
        <begin position="10"/>
        <end position="19"/>
    </location>
</feature>
<feature type="non-terminal residue" evidence="16">
    <location>
        <position position="1"/>
    </location>
</feature>
<keyword evidence="17" id="KW-1185">Reference proteome</keyword>
<dbReference type="AlphaFoldDB" id="A0A3M6U0D0"/>
<dbReference type="GO" id="GO:0004843">
    <property type="term" value="F:cysteine-type deubiquitinase activity"/>
    <property type="evidence" value="ECO:0007669"/>
    <property type="project" value="UniProtKB-EC"/>
</dbReference>
<dbReference type="Pfam" id="PF01302">
    <property type="entry name" value="CAP_GLY"/>
    <property type="match status" value="1"/>
</dbReference>
<dbReference type="PROSITE" id="PS50235">
    <property type="entry name" value="USP_3"/>
    <property type="match status" value="1"/>
</dbReference>
<proteinExistence type="inferred from homology"/>
<dbReference type="InterPro" id="IPR036859">
    <property type="entry name" value="CAP-Gly_dom_sf"/>
</dbReference>
<dbReference type="GO" id="GO:0006508">
    <property type="term" value="P:proteolysis"/>
    <property type="evidence" value="ECO:0007669"/>
    <property type="project" value="UniProtKB-KW"/>
</dbReference>
<evidence type="ECO:0000256" key="14">
    <source>
        <dbReference type="SAM" id="MobiDB-lite"/>
    </source>
</evidence>
<name>A0A3M6U0D0_POCDA</name>
<evidence type="ECO:0000256" key="9">
    <source>
        <dbReference type="ARBA" id="ARBA00022723"/>
    </source>
</evidence>
<gene>
    <name evidence="16" type="ORF">pdam_00024071</name>
</gene>
<dbReference type="InterPro" id="IPR001394">
    <property type="entry name" value="Peptidase_C19_UCH"/>
</dbReference>
<keyword evidence="10" id="KW-0833">Ubl conjugation pathway</keyword>
<dbReference type="SUPFAM" id="SSF54001">
    <property type="entry name" value="Cysteine proteinases"/>
    <property type="match status" value="1"/>
</dbReference>
<comment type="catalytic activity">
    <reaction evidence="1">
        <text>Thiol-dependent hydrolysis of ester, thioester, amide, peptide and isopeptide bonds formed by the C-terminal Gly of ubiquitin (a 76-residue protein attached to proteins as an intracellular targeting signal).</text>
        <dbReference type="EC" id="3.4.19.12"/>
    </reaction>
</comment>
<evidence type="ECO:0000313" key="16">
    <source>
        <dbReference type="EMBL" id="RMX47123.1"/>
    </source>
</evidence>
<evidence type="ECO:0000256" key="4">
    <source>
        <dbReference type="ARBA" id="ARBA00009085"/>
    </source>
</evidence>
<dbReference type="GO" id="GO:0048471">
    <property type="term" value="C:perinuclear region of cytoplasm"/>
    <property type="evidence" value="ECO:0007669"/>
    <property type="project" value="UniProtKB-SubCell"/>
</dbReference>